<evidence type="ECO:0000313" key="1">
    <source>
        <dbReference type="EMBL" id="WNY27924.1"/>
    </source>
</evidence>
<accession>A0AA96V748</accession>
<sequence length="133" mass="15364">MNSLIKKGEFSSVSDIVNVAVAVFLGKLSVYSMNQNFVHTTIFENFPIDNSARKKISVTYSTFLDQELEKLVETTQKNKSLIVRSALFDFFEYCNNTEKKIELDLIPDEDIPLSKNDLKEMIREIMDEINKEQ</sequence>
<evidence type="ECO:0000313" key="2">
    <source>
        <dbReference type="Proteomes" id="UP001302662"/>
    </source>
</evidence>
<name>A0AA96V748_9EURY</name>
<proteinExistence type="predicted"/>
<reference evidence="1 2" key="1">
    <citation type="submission" date="2023-07" db="EMBL/GenBank/DDBJ databases">
        <title>Closed genome sequence of Methanimicrococcus sp. Es2.</title>
        <authorList>
            <person name="Protasov E."/>
            <person name="Platt K."/>
            <person name="Reeh H."/>
            <person name="Poehlein A."/>
            <person name="Daniel R."/>
            <person name="Brune A."/>
        </authorList>
    </citation>
    <scope>NUCLEOTIDE SEQUENCE [LARGE SCALE GENOMIC DNA]</scope>
    <source>
        <strain evidence="1 2">Es2</strain>
    </source>
</reference>
<protein>
    <submittedName>
        <fullName evidence="1">Uncharacterized protein</fullName>
    </submittedName>
</protein>
<dbReference type="EMBL" id="CP131062">
    <property type="protein sequence ID" value="WNY27924.1"/>
    <property type="molecule type" value="Genomic_DNA"/>
</dbReference>
<dbReference type="AlphaFoldDB" id="A0AA96V748"/>
<dbReference type="Proteomes" id="UP001302662">
    <property type="component" value="Chromosome"/>
</dbReference>
<dbReference type="KEGG" id="mees:MmiEs2_01030"/>
<gene>
    <name evidence="1" type="ORF">MmiEs2_01030</name>
</gene>
<organism evidence="1 2">
    <name type="scientific">Methanimicrococcus stummii</name>
    <dbReference type="NCBI Taxonomy" id="3028294"/>
    <lineage>
        <taxon>Archaea</taxon>
        <taxon>Methanobacteriati</taxon>
        <taxon>Methanobacteriota</taxon>
        <taxon>Stenosarchaea group</taxon>
        <taxon>Methanomicrobia</taxon>
        <taxon>Methanosarcinales</taxon>
        <taxon>Methanosarcinaceae</taxon>
        <taxon>Methanimicrococcus</taxon>
    </lineage>
</organism>
<keyword evidence="2" id="KW-1185">Reference proteome</keyword>